<evidence type="ECO:0000256" key="7">
    <source>
        <dbReference type="SAM" id="MobiDB-lite"/>
    </source>
</evidence>
<keyword evidence="5" id="KW-0539">Nucleus</keyword>
<name>A0A9W7M556_HIBTR</name>
<dbReference type="SUPFAM" id="SSF55455">
    <property type="entry name" value="SRF-like"/>
    <property type="match status" value="1"/>
</dbReference>
<keyword evidence="3" id="KW-0238">DNA-binding</keyword>
<dbReference type="GO" id="GO:0046983">
    <property type="term" value="F:protein dimerization activity"/>
    <property type="evidence" value="ECO:0007669"/>
    <property type="project" value="InterPro"/>
</dbReference>
<proteinExistence type="predicted"/>
<dbReference type="PANTHER" id="PTHR11945:SF776">
    <property type="entry name" value="AGAMOUS-LIKE 50-RELATED"/>
    <property type="match status" value="1"/>
</dbReference>
<keyword evidence="4" id="KW-0804">Transcription</keyword>
<sequence length="272" mass="30030">MKKKTLGRQKIEMKKMTNESRLQVTFSKRRAGLFKKASELNTLCGVELALVVFSPAKKVFCFGHPSVDTIVDRYLGCDTPDISETSSPIEAHRNAKIRELCAKVNQVRNQIEAEKERGKELDKKKEENQRKYWWKSPIEELDLSQLLQLKSAMEELKKKVDAEKLVVLNANLRQFFVGNSSAEGLNPDNSMAFIASIMGGEYGVLDKIVPTPASTPTPAQGHNATPVNPTEEYNATPAQGNRANPANPQGMDMLGPKENDVLLTLGLGGGGF</sequence>
<feature type="region of interest" description="Disordered" evidence="7">
    <location>
        <begin position="212"/>
        <end position="248"/>
    </location>
</feature>
<dbReference type="OrthoDB" id="1933443at2759"/>
<protein>
    <recommendedName>
        <fullName evidence="8">MADS-box domain-containing protein</fullName>
    </recommendedName>
</protein>
<dbReference type="PRINTS" id="PR00404">
    <property type="entry name" value="MADSDOMAIN"/>
</dbReference>
<comment type="caution">
    <text evidence="9">The sequence shown here is derived from an EMBL/GenBank/DDBJ whole genome shotgun (WGS) entry which is preliminary data.</text>
</comment>
<evidence type="ECO:0000256" key="4">
    <source>
        <dbReference type="ARBA" id="ARBA00023163"/>
    </source>
</evidence>
<dbReference type="Proteomes" id="UP001165190">
    <property type="component" value="Unassembled WGS sequence"/>
</dbReference>
<dbReference type="EMBL" id="BSYR01000022">
    <property type="protein sequence ID" value="GMI87936.1"/>
    <property type="molecule type" value="Genomic_DNA"/>
</dbReference>
<comment type="subcellular location">
    <subcellularLocation>
        <location evidence="1">Nucleus</location>
    </subcellularLocation>
</comment>
<organism evidence="9 10">
    <name type="scientific">Hibiscus trionum</name>
    <name type="common">Flower of an hour</name>
    <dbReference type="NCBI Taxonomy" id="183268"/>
    <lineage>
        <taxon>Eukaryota</taxon>
        <taxon>Viridiplantae</taxon>
        <taxon>Streptophyta</taxon>
        <taxon>Embryophyta</taxon>
        <taxon>Tracheophyta</taxon>
        <taxon>Spermatophyta</taxon>
        <taxon>Magnoliopsida</taxon>
        <taxon>eudicotyledons</taxon>
        <taxon>Gunneridae</taxon>
        <taxon>Pentapetalae</taxon>
        <taxon>rosids</taxon>
        <taxon>malvids</taxon>
        <taxon>Malvales</taxon>
        <taxon>Malvaceae</taxon>
        <taxon>Malvoideae</taxon>
        <taxon>Hibiscus</taxon>
    </lineage>
</organism>
<feature type="coiled-coil region" evidence="6">
    <location>
        <begin position="97"/>
        <end position="166"/>
    </location>
</feature>
<dbReference type="FunFam" id="3.40.1810.10:FF:000006">
    <property type="entry name" value="Agamous-like MADS-box protein AGL62"/>
    <property type="match status" value="1"/>
</dbReference>
<dbReference type="PANTHER" id="PTHR11945">
    <property type="entry name" value="MADS BOX PROTEIN"/>
    <property type="match status" value="1"/>
</dbReference>
<feature type="compositionally biased region" description="Polar residues" evidence="7">
    <location>
        <begin position="212"/>
        <end position="247"/>
    </location>
</feature>
<evidence type="ECO:0000256" key="6">
    <source>
        <dbReference type="SAM" id="Coils"/>
    </source>
</evidence>
<dbReference type="Pfam" id="PF00319">
    <property type="entry name" value="SRF-TF"/>
    <property type="match status" value="1"/>
</dbReference>
<dbReference type="GO" id="GO:0045944">
    <property type="term" value="P:positive regulation of transcription by RNA polymerase II"/>
    <property type="evidence" value="ECO:0007669"/>
    <property type="project" value="InterPro"/>
</dbReference>
<accession>A0A9W7M556</accession>
<keyword evidence="10" id="KW-1185">Reference proteome</keyword>
<evidence type="ECO:0000256" key="3">
    <source>
        <dbReference type="ARBA" id="ARBA00023125"/>
    </source>
</evidence>
<dbReference type="GO" id="GO:0000981">
    <property type="term" value="F:DNA-binding transcription factor activity, RNA polymerase II-specific"/>
    <property type="evidence" value="ECO:0007669"/>
    <property type="project" value="TreeGrafter"/>
</dbReference>
<dbReference type="InterPro" id="IPR002100">
    <property type="entry name" value="TF_MADSbox"/>
</dbReference>
<dbReference type="InterPro" id="IPR033896">
    <property type="entry name" value="MEF2-like_N"/>
</dbReference>
<dbReference type="CDD" id="cd00265">
    <property type="entry name" value="MADS_MEF2_like"/>
    <property type="match status" value="1"/>
</dbReference>
<dbReference type="InterPro" id="IPR036879">
    <property type="entry name" value="TF_MADSbox_sf"/>
</dbReference>
<reference evidence="9" key="1">
    <citation type="submission" date="2023-05" db="EMBL/GenBank/DDBJ databases">
        <title>Genome and transcriptome analyses reveal genes involved in the formation of fine ridges on petal epidermal cells in Hibiscus trionum.</title>
        <authorList>
            <person name="Koshimizu S."/>
            <person name="Masuda S."/>
            <person name="Ishii T."/>
            <person name="Shirasu K."/>
            <person name="Hoshino A."/>
            <person name="Arita M."/>
        </authorList>
    </citation>
    <scope>NUCLEOTIDE SEQUENCE</scope>
    <source>
        <strain evidence="9">Hamamatsu line</strain>
    </source>
</reference>
<evidence type="ECO:0000313" key="10">
    <source>
        <dbReference type="Proteomes" id="UP001165190"/>
    </source>
</evidence>
<gene>
    <name evidence="9" type="ORF">HRI_002462900</name>
</gene>
<dbReference type="PROSITE" id="PS50066">
    <property type="entry name" value="MADS_BOX_2"/>
    <property type="match status" value="1"/>
</dbReference>
<dbReference type="AlphaFoldDB" id="A0A9W7M556"/>
<evidence type="ECO:0000256" key="5">
    <source>
        <dbReference type="ARBA" id="ARBA00023242"/>
    </source>
</evidence>
<dbReference type="SMART" id="SM00432">
    <property type="entry name" value="MADS"/>
    <property type="match status" value="1"/>
</dbReference>
<keyword evidence="2" id="KW-0805">Transcription regulation</keyword>
<dbReference type="GO" id="GO:0000978">
    <property type="term" value="F:RNA polymerase II cis-regulatory region sequence-specific DNA binding"/>
    <property type="evidence" value="ECO:0007669"/>
    <property type="project" value="TreeGrafter"/>
</dbReference>
<evidence type="ECO:0000256" key="1">
    <source>
        <dbReference type="ARBA" id="ARBA00004123"/>
    </source>
</evidence>
<evidence type="ECO:0000256" key="2">
    <source>
        <dbReference type="ARBA" id="ARBA00023015"/>
    </source>
</evidence>
<dbReference type="Gene3D" id="6.10.140.920">
    <property type="match status" value="1"/>
</dbReference>
<evidence type="ECO:0000259" key="8">
    <source>
        <dbReference type="PROSITE" id="PS50066"/>
    </source>
</evidence>
<evidence type="ECO:0000313" key="9">
    <source>
        <dbReference type="EMBL" id="GMI87936.1"/>
    </source>
</evidence>
<feature type="domain" description="MADS-box" evidence="8">
    <location>
        <begin position="6"/>
        <end position="66"/>
    </location>
</feature>
<dbReference type="Gene3D" id="3.40.1810.10">
    <property type="entry name" value="Transcription factor, MADS-box"/>
    <property type="match status" value="1"/>
</dbReference>
<dbReference type="GO" id="GO:0005634">
    <property type="term" value="C:nucleus"/>
    <property type="evidence" value="ECO:0007669"/>
    <property type="project" value="UniProtKB-SubCell"/>
</dbReference>
<keyword evidence="6" id="KW-0175">Coiled coil</keyword>